<dbReference type="InterPro" id="IPR018490">
    <property type="entry name" value="cNMP-bd_dom_sf"/>
</dbReference>
<evidence type="ECO:0000259" key="7">
    <source>
        <dbReference type="PROSITE" id="PS50109"/>
    </source>
</evidence>
<dbReference type="RefSeq" id="WP_132977142.1">
    <property type="nucleotide sequence ID" value="NZ_SMAO01000004.1"/>
</dbReference>
<dbReference type="Pfam" id="PF00027">
    <property type="entry name" value="cNMP_binding"/>
    <property type="match status" value="1"/>
</dbReference>
<dbReference type="InterPro" id="IPR004358">
    <property type="entry name" value="Sig_transdc_His_kin-like_C"/>
</dbReference>
<dbReference type="InterPro" id="IPR005467">
    <property type="entry name" value="His_kinase_dom"/>
</dbReference>
<dbReference type="CDD" id="cd00075">
    <property type="entry name" value="HATPase"/>
    <property type="match status" value="1"/>
</dbReference>
<dbReference type="Gene3D" id="2.60.120.10">
    <property type="entry name" value="Jelly Rolls"/>
    <property type="match status" value="1"/>
</dbReference>
<evidence type="ECO:0000256" key="5">
    <source>
        <dbReference type="SAM" id="MobiDB-lite"/>
    </source>
</evidence>
<dbReference type="InterPro" id="IPR003594">
    <property type="entry name" value="HATPase_dom"/>
</dbReference>
<evidence type="ECO:0000256" key="1">
    <source>
        <dbReference type="ARBA" id="ARBA00000085"/>
    </source>
</evidence>
<dbReference type="OrthoDB" id="9772100at2"/>
<feature type="coiled-coil region" evidence="4">
    <location>
        <begin position="156"/>
        <end position="194"/>
    </location>
</feature>
<keyword evidence="3" id="KW-0597">Phosphoprotein</keyword>
<proteinExistence type="predicted"/>
<dbReference type="Proteomes" id="UP000295717">
    <property type="component" value="Unassembled WGS sequence"/>
</dbReference>
<dbReference type="SUPFAM" id="SSF47384">
    <property type="entry name" value="Homodimeric domain of signal transducing histidine kinase"/>
    <property type="match status" value="1"/>
</dbReference>
<dbReference type="InterPro" id="IPR036890">
    <property type="entry name" value="HATPase_C_sf"/>
</dbReference>
<dbReference type="InterPro" id="IPR014710">
    <property type="entry name" value="RmlC-like_jellyroll"/>
</dbReference>
<dbReference type="Pfam" id="PF02518">
    <property type="entry name" value="HATPase_c"/>
    <property type="match status" value="1"/>
</dbReference>
<dbReference type="Gene3D" id="1.10.287.130">
    <property type="match status" value="1"/>
</dbReference>
<evidence type="ECO:0000259" key="6">
    <source>
        <dbReference type="PROSITE" id="PS50042"/>
    </source>
</evidence>
<evidence type="ECO:0000256" key="3">
    <source>
        <dbReference type="ARBA" id="ARBA00022553"/>
    </source>
</evidence>
<dbReference type="InterPro" id="IPR003661">
    <property type="entry name" value="HisK_dim/P_dom"/>
</dbReference>
<feature type="domain" description="Histidine kinase" evidence="7">
    <location>
        <begin position="321"/>
        <end position="489"/>
    </location>
</feature>
<feature type="compositionally biased region" description="Basic and acidic residues" evidence="5">
    <location>
        <begin position="248"/>
        <end position="260"/>
    </location>
</feature>
<dbReference type="PANTHER" id="PTHR43065">
    <property type="entry name" value="SENSOR HISTIDINE KINASE"/>
    <property type="match status" value="1"/>
</dbReference>
<dbReference type="SMART" id="SM00387">
    <property type="entry name" value="HATPase_c"/>
    <property type="match status" value="1"/>
</dbReference>
<dbReference type="PRINTS" id="PR00344">
    <property type="entry name" value="BCTRLSENSOR"/>
</dbReference>
<reference evidence="8 9" key="1">
    <citation type="submission" date="2019-03" db="EMBL/GenBank/DDBJ databases">
        <title>Genomic Encyclopedia of Type Strains, Phase IV (KMG-IV): sequencing the most valuable type-strain genomes for metagenomic binning, comparative biology and taxonomic classification.</title>
        <authorList>
            <person name="Goeker M."/>
        </authorList>
    </citation>
    <scope>NUCLEOTIDE SEQUENCE [LARGE SCALE GENOMIC DNA]</scope>
    <source>
        <strain evidence="8 9">DSM 13587</strain>
    </source>
</reference>
<dbReference type="PROSITE" id="PS50109">
    <property type="entry name" value="HIS_KIN"/>
    <property type="match status" value="1"/>
</dbReference>
<keyword evidence="4" id="KW-0175">Coiled coil</keyword>
<dbReference type="SMART" id="SM00388">
    <property type="entry name" value="HisKA"/>
    <property type="match status" value="1"/>
</dbReference>
<dbReference type="AlphaFoldDB" id="A0A4R3N094"/>
<name>A0A4R3N094_9GAMM</name>
<dbReference type="Gene3D" id="3.30.565.10">
    <property type="entry name" value="Histidine kinase-like ATPase, C-terminal domain"/>
    <property type="match status" value="1"/>
</dbReference>
<evidence type="ECO:0000256" key="2">
    <source>
        <dbReference type="ARBA" id="ARBA00012438"/>
    </source>
</evidence>
<feature type="region of interest" description="Disordered" evidence="5">
    <location>
        <begin position="240"/>
        <end position="260"/>
    </location>
</feature>
<dbReference type="CDD" id="cd00038">
    <property type="entry name" value="CAP_ED"/>
    <property type="match status" value="1"/>
</dbReference>
<evidence type="ECO:0000256" key="4">
    <source>
        <dbReference type="SAM" id="Coils"/>
    </source>
</evidence>
<comment type="catalytic activity">
    <reaction evidence="1">
        <text>ATP + protein L-histidine = ADP + protein N-phospho-L-histidine.</text>
        <dbReference type="EC" id="2.7.13.3"/>
    </reaction>
</comment>
<dbReference type="EMBL" id="SMAO01000004">
    <property type="protein sequence ID" value="TCT21567.1"/>
    <property type="molecule type" value="Genomic_DNA"/>
</dbReference>
<dbReference type="SUPFAM" id="SSF55874">
    <property type="entry name" value="ATPase domain of HSP90 chaperone/DNA topoisomerase II/histidine kinase"/>
    <property type="match status" value="1"/>
</dbReference>
<dbReference type="EC" id="2.7.13.3" evidence="2"/>
<comment type="caution">
    <text evidence="8">The sequence shown here is derived from an EMBL/GenBank/DDBJ whole genome shotgun (WGS) entry which is preliminary data.</text>
</comment>
<sequence length="498" mass="54481">MISDPFHPPRPLASPASDLLRLLERDAQSITAQFLAGIERALGPCPRLQLPAGTRLIEEGVEVKALFLVLRGRIALEQATADGDLQLHHSSTGSLVGLLSLFQQQEAFFTARATTEIEAVQISFAQLDQALVIDPSLGTALAALSSRALARRLRRADQLQVEKIQLNRSLEQERQRLAEALHQLEAARVELVEQARFATLGELAAGIAHDLNNPVTAMMRAVSFIGEDLERLLRSHPRGPVAGAALTAERERPPRSTSEERAVRRVLEGVLEDSALAQRLVRAGIEDPERARELARDPESLDLIESAAGLGTSLRNIEVAARRMCELVESLRAYSRPKGEPVADVDLHVGLEDTLRLMGHRLREVQIERHYGHLPRIRCHPGELGQLWTNLLSNALEALPVEGRIELTTDAPDAQHVRVCIQDNGRGIDPAILPRVFEPRFTTKAGSIRYGLGLGLAIARRIIDSHGGTIGLVSAPGRTRVTVTLPVNGPLADEEFTI</sequence>
<dbReference type="PROSITE" id="PS50042">
    <property type="entry name" value="CNMP_BINDING_3"/>
    <property type="match status" value="1"/>
</dbReference>
<protein>
    <recommendedName>
        <fullName evidence="2">histidine kinase</fullName>
        <ecNumber evidence="2">2.7.13.3</ecNumber>
    </recommendedName>
</protein>
<dbReference type="PANTHER" id="PTHR43065:SF48">
    <property type="entry name" value="HISTIDINE KINASE"/>
    <property type="match status" value="1"/>
</dbReference>
<gene>
    <name evidence="8" type="ORF">EDC35_104427</name>
</gene>
<evidence type="ECO:0000313" key="8">
    <source>
        <dbReference type="EMBL" id="TCT21567.1"/>
    </source>
</evidence>
<organism evidence="8 9">
    <name type="scientific">Thiobaca trueperi</name>
    <dbReference type="NCBI Taxonomy" id="127458"/>
    <lineage>
        <taxon>Bacteria</taxon>
        <taxon>Pseudomonadati</taxon>
        <taxon>Pseudomonadota</taxon>
        <taxon>Gammaproteobacteria</taxon>
        <taxon>Chromatiales</taxon>
        <taxon>Chromatiaceae</taxon>
        <taxon>Thiobaca</taxon>
    </lineage>
</organism>
<dbReference type="InterPro" id="IPR000595">
    <property type="entry name" value="cNMP-bd_dom"/>
</dbReference>
<keyword evidence="9" id="KW-1185">Reference proteome</keyword>
<dbReference type="SUPFAM" id="SSF51206">
    <property type="entry name" value="cAMP-binding domain-like"/>
    <property type="match status" value="1"/>
</dbReference>
<dbReference type="InterPro" id="IPR036097">
    <property type="entry name" value="HisK_dim/P_sf"/>
</dbReference>
<evidence type="ECO:0000313" key="9">
    <source>
        <dbReference type="Proteomes" id="UP000295717"/>
    </source>
</evidence>
<feature type="domain" description="Cyclic nucleotide-binding" evidence="6">
    <location>
        <begin position="19"/>
        <end position="131"/>
    </location>
</feature>
<dbReference type="GO" id="GO:0000155">
    <property type="term" value="F:phosphorelay sensor kinase activity"/>
    <property type="evidence" value="ECO:0007669"/>
    <property type="project" value="InterPro"/>
</dbReference>
<accession>A0A4R3N094</accession>